<evidence type="ECO:0000313" key="4">
    <source>
        <dbReference type="Proteomes" id="UP001334248"/>
    </source>
</evidence>
<dbReference type="SUPFAM" id="SSF81296">
    <property type="entry name" value="E set domains"/>
    <property type="match status" value="1"/>
</dbReference>
<feature type="compositionally biased region" description="Basic and acidic residues" evidence="1">
    <location>
        <begin position="702"/>
        <end position="717"/>
    </location>
</feature>
<name>A0ABR0RTN2_9EURO</name>
<dbReference type="InterPro" id="IPR011021">
    <property type="entry name" value="Arrestin-like_N"/>
</dbReference>
<dbReference type="RefSeq" id="XP_064731867.1">
    <property type="nucleotide sequence ID" value="XM_064873209.1"/>
</dbReference>
<feature type="compositionally biased region" description="Basic and acidic residues" evidence="1">
    <location>
        <begin position="765"/>
        <end position="775"/>
    </location>
</feature>
<sequence>MPLETLFANPTPPVERSKSILSRFSSPLTKRSGKIFDFEIEPEHPHKTYKPGDSVKGQIVLNVFKGFEITHLTISLHGFARVFKHQATPGDHKNVPEQLVNGKGSHGFEYHGNGLASLFQDEQALCGSGFLKKQVYKFGFELQFPSYSLPSTIEFERGAVRYMISATVTRPTAITPTTSRTCKVAFEDRIDIEPMCTPKSRAIYLEPMRRGGKVKKVKQSSSTGTQENTASQTLSRQSTSQSIQTRSTSTAPLQNPPLSPAPSEDTVATNATASTHSLKLVDNQSSQRKESDNSEPRSSTTSNSAHTISATTEITRHGALPGEQIPVRVKVEHTKAIRGIVIATLYRQGRIDLLPAIPLVSKTKDKKPEYEDVYPKSRTGLGGLYFTNGTPNMVFRMDLTQTSTMMIIDPHTKTADVRFSVKVPNEAFPTMDNIPGGMISFTYHIEVVIDLTGKLGESRLLPSLTTNGPSFSKSADGGNQLTHDWASNILDTAPLRRTKNVAAFELPLIVGTEDSGKWRRSQEARQYEQAYHNKEHEHMPGPEGYDQRWQQSGYDDYSQRYGYQGYDAYNDGWYDEHGNPMYDPWYDHHLHPPSTNDPLQHSAYHQHHVPPPQGEEHLDEKSRLRRQEELLLPSQPPDAGEPSSRAQALAPSAPALDGETSLPPGGLQASIPITISRASARSGETIVPTPLTPPPSLPEDEQIARPTEDKQELERQRLLAQASAPPTDDDHEAGPSSSGQVSAEAPSAPVIDEEEEYIVHALQSEARESLPRYQR</sequence>
<dbReference type="InterPro" id="IPR014752">
    <property type="entry name" value="Arrestin-like_C"/>
</dbReference>
<reference evidence="3 4" key="1">
    <citation type="journal article" date="2023" name="Res Sq">
        <title>Genomic and morphological characterization of Knufia obscura isolated from the Mars 2020 spacecraft assembly facility.</title>
        <authorList>
            <person name="Chander A.M."/>
            <person name="Teixeira M.M."/>
            <person name="Singh N.K."/>
            <person name="Williams M.P."/>
            <person name="Parker C.W."/>
            <person name="Leo P."/>
            <person name="Stajich J.E."/>
            <person name="Torok T."/>
            <person name="Tighe S."/>
            <person name="Mason C.E."/>
            <person name="Venkateswaran K."/>
        </authorList>
    </citation>
    <scope>NUCLEOTIDE SEQUENCE [LARGE SCALE GENOMIC DNA]</scope>
    <source>
        <strain evidence="3 4">CCFEE 5817</strain>
    </source>
</reference>
<evidence type="ECO:0000256" key="1">
    <source>
        <dbReference type="SAM" id="MobiDB-lite"/>
    </source>
</evidence>
<comment type="caution">
    <text evidence="3">The sequence shown here is derived from an EMBL/GenBank/DDBJ whole genome shotgun (WGS) entry which is preliminary data.</text>
</comment>
<evidence type="ECO:0000259" key="2">
    <source>
        <dbReference type="Pfam" id="PF00339"/>
    </source>
</evidence>
<feature type="domain" description="Arrestin-like N-terminal" evidence="2">
    <location>
        <begin position="38"/>
        <end position="184"/>
    </location>
</feature>
<protein>
    <submittedName>
        <fullName evidence="3">Ph-response sensor protein</fullName>
    </submittedName>
</protein>
<dbReference type="Proteomes" id="UP001334248">
    <property type="component" value="Unassembled WGS sequence"/>
</dbReference>
<feature type="region of interest" description="Disordered" evidence="1">
    <location>
        <begin position="592"/>
        <end position="775"/>
    </location>
</feature>
<dbReference type="EMBL" id="JAVHJV010000004">
    <property type="protein sequence ID" value="KAK5943777.1"/>
    <property type="molecule type" value="Genomic_DNA"/>
</dbReference>
<dbReference type="InterPro" id="IPR014756">
    <property type="entry name" value="Ig_E-set"/>
</dbReference>
<feature type="compositionally biased region" description="Polar residues" evidence="1">
    <location>
        <begin position="266"/>
        <end position="286"/>
    </location>
</feature>
<dbReference type="Gene3D" id="2.60.40.640">
    <property type="match status" value="1"/>
</dbReference>
<dbReference type="GeneID" id="89998235"/>
<feature type="compositionally biased region" description="Polar residues" evidence="1">
    <location>
        <begin position="296"/>
        <end position="313"/>
    </location>
</feature>
<feature type="compositionally biased region" description="Basic and acidic residues" evidence="1">
    <location>
        <begin position="614"/>
        <end position="629"/>
    </location>
</feature>
<evidence type="ECO:0000313" key="3">
    <source>
        <dbReference type="EMBL" id="KAK5943777.1"/>
    </source>
</evidence>
<keyword evidence="4" id="KW-1185">Reference proteome</keyword>
<organism evidence="3 4">
    <name type="scientific">Knufia obscura</name>
    <dbReference type="NCBI Taxonomy" id="1635080"/>
    <lineage>
        <taxon>Eukaryota</taxon>
        <taxon>Fungi</taxon>
        <taxon>Dikarya</taxon>
        <taxon>Ascomycota</taxon>
        <taxon>Pezizomycotina</taxon>
        <taxon>Eurotiomycetes</taxon>
        <taxon>Chaetothyriomycetidae</taxon>
        <taxon>Chaetothyriales</taxon>
        <taxon>Trichomeriaceae</taxon>
        <taxon>Knufia</taxon>
    </lineage>
</organism>
<proteinExistence type="predicted"/>
<feature type="region of interest" description="Disordered" evidence="1">
    <location>
        <begin position="203"/>
        <end position="319"/>
    </location>
</feature>
<dbReference type="PANTHER" id="PTHR11188:SF161">
    <property type="entry name" value="PH-RESPONSE REGULATOR PROTEIN PALF_RIM8"/>
    <property type="match status" value="1"/>
</dbReference>
<dbReference type="PANTHER" id="PTHR11188">
    <property type="entry name" value="ARRESTIN DOMAIN CONTAINING PROTEIN"/>
    <property type="match status" value="1"/>
</dbReference>
<accession>A0ABR0RTN2</accession>
<gene>
    <name evidence="3" type="primary">RIM8</name>
    <name evidence="3" type="ORF">PMZ80_004786</name>
</gene>
<dbReference type="Pfam" id="PF00339">
    <property type="entry name" value="Arrestin_N"/>
    <property type="match status" value="1"/>
</dbReference>
<dbReference type="InterPro" id="IPR050357">
    <property type="entry name" value="Arrestin_domain-protein"/>
</dbReference>
<feature type="compositionally biased region" description="Low complexity" evidence="1">
    <location>
        <begin position="219"/>
        <end position="251"/>
    </location>
</feature>